<evidence type="ECO:0000313" key="2">
    <source>
        <dbReference type="EMBL" id="KAJ4482396.1"/>
    </source>
</evidence>
<feature type="domain" description="NmrA-like" evidence="1">
    <location>
        <begin position="52"/>
        <end position="246"/>
    </location>
</feature>
<sequence length="296" mass="32873">MHLVIGTGKVGVPLSRLFEASKIPALSTSRSGNVPTPLTGVAFDWTDKSTFEDPFSLAEAESDVIQSIFMTPPKVIDMLDQMRPFIDFAAKIKGVKRFVLLSASIIPPGEIAHGAVHKYLADLGVEYAAIRPSWFFQNFYALPSRLFYTDLMNNSVVSSTGSSKLGFVDARDIADAAFHAMTDNVPLNGSCIVFGPELLSYAEVAASFSSVTGRTITHRDLSRSEFKERAMRLLSLPEPYAEAMALGEDQIKNGVEEKFFHDGVIDSEDKEKKEIWFGKISIQHYFQENKEDLFLR</sequence>
<dbReference type="OrthoDB" id="419598at2759"/>
<comment type="caution">
    <text evidence="2">The sequence shown here is derived from an EMBL/GenBank/DDBJ whole genome shotgun (WGS) entry which is preliminary data.</text>
</comment>
<dbReference type="Gene3D" id="3.40.50.720">
    <property type="entry name" value="NAD(P)-binding Rossmann-like Domain"/>
    <property type="match status" value="1"/>
</dbReference>
<dbReference type="PANTHER" id="PTHR43162">
    <property type="match status" value="1"/>
</dbReference>
<dbReference type="InterPro" id="IPR051604">
    <property type="entry name" value="Ergot_Alk_Oxidoreductase"/>
</dbReference>
<gene>
    <name evidence="2" type="ORF">J3R30DRAFT_2165793</name>
</gene>
<dbReference type="PANTHER" id="PTHR43162:SF1">
    <property type="entry name" value="PRESTALK A DIFFERENTIATION PROTEIN A"/>
    <property type="match status" value="1"/>
</dbReference>
<dbReference type="AlphaFoldDB" id="A0A9W9DRV1"/>
<dbReference type="Pfam" id="PF05368">
    <property type="entry name" value="NmrA"/>
    <property type="match status" value="1"/>
</dbReference>
<protein>
    <recommendedName>
        <fullName evidence="1">NmrA-like domain-containing protein</fullName>
    </recommendedName>
</protein>
<evidence type="ECO:0000313" key="3">
    <source>
        <dbReference type="Proteomes" id="UP001150266"/>
    </source>
</evidence>
<dbReference type="SUPFAM" id="SSF51735">
    <property type="entry name" value="NAD(P)-binding Rossmann-fold domains"/>
    <property type="match status" value="1"/>
</dbReference>
<dbReference type="Proteomes" id="UP001150266">
    <property type="component" value="Unassembled WGS sequence"/>
</dbReference>
<dbReference type="EMBL" id="JAOTPV010000005">
    <property type="protein sequence ID" value="KAJ4482396.1"/>
    <property type="molecule type" value="Genomic_DNA"/>
</dbReference>
<reference evidence="2" key="1">
    <citation type="submission" date="2022-08" db="EMBL/GenBank/DDBJ databases">
        <title>A Global Phylogenomic Analysis of the Shiitake Genus Lentinula.</title>
        <authorList>
            <consortium name="DOE Joint Genome Institute"/>
            <person name="Sierra-Patev S."/>
            <person name="Min B."/>
            <person name="Naranjo-Ortiz M."/>
            <person name="Looney B."/>
            <person name="Konkel Z."/>
            <person name="Slot J.C."/>
            <person name="Sakamoto Y."/>
            <person name="Steenwyk J.L."/>
            <person name="Rokas A."/>
            <person name="Carro J."/>
            <person name="Camarero S."/>
            <person name="Ferreira P."/>
            <person name="Molpeceres G."/>
            <person name="Ruiz-Duenas F.J."/>
            <person name="Serrano A."/>
            <person name="Henrissat B."/>
            <person name="Drula E."/>
            <person name="Hughes K.W."/>
            <person name="Mata J.L."/>
            <person name="Ishikawa N.K."/>
            <person name="Vargas-Isla R."/>
            <person name="Ushijima S."/>
            <person name="Smith C.A."/>
            <person name="Ahrendt S."/>
            <person name="Andreopoulos W."/>
            <person name="He G."/>
            <person name="Labutti K."/>
            <person name="Lipzen A."/>
            <person name="Ng V."/>
            <person name="Riley R."/>
            <person name="Sandor L."/>
            <person name="Barry K."/>
            <person name="Martinez A.T."/>
            <person name="Xiao Y."/>
            <person name="Gibbons J.G."/>
            <person name="Terashima K."/>
            <person name="Grigoriev I.V."/>
            <person name="Hibbett D.S."/>
        </authorList>
    </citation>
    <scope>NUCLEOTIDE SEQUENCE</scope>
    <source>
        <strain evidence="2">JLM2183</strain>
    </source>
</reference>
<proteinExistence type="predicted"/>
<keyword evidence="3" id="KW-1185">Reference proteome</keyword>
<dbReference type="InterPro" id="IPR008030">
    <property type="entry name" value="NmrA-like"/>
</dbReference>
<evidence type="ECO:0000259" key="1">
    <source>
        <dbReference type="Pfam" id="PF05368"/>
    </source>
</evidence>
<accession>A0A9W9DRV1</accession>
<dbReference type="InterPro" id="IPR036291">
    <property type="entry name" value="NAD(P)-bd_dom_sf"/>
</dbReference>
<organism evidence="2 3">
    <name type="scientific">Lentinula aciculospora</name>
    <dbReference type="NCBI Taxonomy" id="153920"/>
    <lineage>
        <taxon>Eukaryota</taxon>
        <taxon>Fungi</taxon>
        <taxon>Dikarya</taxon>
        <taxon>Basidiomycota</taxon>
        <taxon>Agaricomycotina</taxon>
        <taxon>Agaricomycetes</taxon>
        <taxon>Agaricomycetidae</taxon>
        <taxon>Agaricales</taxon>
        <taxon>Marasmiineae</taxon>
        <taxon>Omphalotaceae</taxon>
        <taxon>Lentinula</taxon>
    </lineage>
</organism>
<name>A0A9W9DRV1_9AGAR</name>
<dbReference type="Gene3D" id="3.90.25.10">
    <property type="entry name" value="UDP-galactose 4-epimerase, domain 1"/>
    <property type="match status" value="1"/>
</dbReference>